<evidence type="ECO:0000256" key="1">
    <source>
        <dbReference type="ARBA" id="ARBA00001917"/>
    </source>
</evidence>
<comment type="cofactor">
    <cofactor evidence="1">
        <name>FMN</name>
        <dbReference type="ChEBI" id="CHEBI:58210"/>
    </cofactor>
</comment>
<dbReference type="EMBL" id="OC933678">
    <property type="protein sequence ID" value="CAD7659963.1"/>
    <property type="molecule type" value="Genomic_DNA"/>
</dbReference>
<dbReference type="SUPFAM" id="SSF51395">
    <property type="entry name" value="FMN-linked oxidoreductases"/>
    <property type="match status" value="2"/>
</dbReference>
<dbReference type="Gene3D" id="3.20.20.70">
    <property type="entry name" value="Aldolase class I"/>
    <property type="match status" value="2"/>
</dbReference>
<evidence type="ECO:0000256" key="4">
    <source>
        <dbReference type="ARBA" id="ARBA00022857"/>
    </source>
</evidence>
<dbReference type="InterPro" id="IPR044152">
    <property type="entry name" value="YqjM-like"/>
</dbReference>
<evidence type="ECO:0000256" key="2">
    <source>
        <dbReference type="ARBA" id="ARBA00022630"/>
    </source>
</evidence>
<keyword evidence="8" id="KW-1185">Reference proteome</keyword>
<name>A0A7R9QX04_9ACAR</name>
<gene>
    <name evidence="7" type="ORF">ONB1V03_LOCUS16534</name>
</gene>
<evidence type="ECO:0000259" key="6">
    <source>
        <dbReference type="Pfam" id="PF00724"/>
    </source>
</evidence>
<dbReference type="Pfam" id="PF00724">
    <property type="entry name" value="Oxidored_FMN"/>
    <property type="match status" value="2"/>
</dbReference>
<feature type="domain" description="NADH:flavin oxidoreductase/NADH oxidase N-terminal" evidence="6">
    <location>
        <begin position="182"/>
        <end position="354"/>
    </location>
</feature>
<proteinExistence type="predicted"/>
<accession>A0A7R9QX04</accession>
<feature type="non-terminal residue" evidence="7">
    <location>
        <position position="1"/>
    </location>
</feature>
<evidence type="ECO:0000256" key="5">
    <source>
        <dbReference type="ARBA" id="ARBA00023002"/>
    </source>
</evidence>
<dbReference type="PANTHER" id="PTHR43303:SF4">
    <property type="entry name" value="NADPH DEHYDROGENASE C23G7.10C-RELATED"/>
    <property type="match status" value="1"/>
</dbReference>
<protein>
    <recommendedName>
        <fullName evidence="6">NADH:flavin oxidoreductase/NADH oxidase N-terminal domain-containing protein</fullName>
    </recommendedName>
</protein>
<keyword evidence="2" id="KW-0285">Flavoprotein</keyword>
<keyword evidence="5" id="KW-0560">Oxidoreductase</keyword>
<keyword evidence="3" id="KW-0288">FMN</keyword>
<keyword evidence="4" id="KW-0521">NADP</keyword>
<dbReference type="InterPro" id="IPR013785">
    <property type="entry name" value="Aldolase_TIM"/>
</dbReference>
<dbReference type="GO" id="GO:0003959">
    <property type="term" value="F:NADPH dehydrogenase activity"/>
    <property type="evidence" value="ECO:0007669"/>
    <property type="project" value="InterPro"/>
</dbReference>
<evidence type="ECO:0000313" key="7">
    <source>
        <dbReference type="EMBL" id="CAD7659963.1"/>
    </source>
</evidence>
<evidence type="ECO:0000313" key="8">
    <source>
        <dbReference type="Proteomes" id="UP000728032"/>
    </source>
</evidence>
<dbReference type="EMBL" id="CAJPVJ010018853">
    <property type="protein sequence ID" value="CAG2177101.1"/>
    <property type="molecule type" value="Genomic_DNA"/>
</dbReference>
<reference evidence="7" key="1">
    <citation type="submission" date="2020-11" db="EMBL/GenBank/DDBJ databases">
        <authorList>
            <person name="Tran Van P."/>
        </authorList>
    </citation>
    <scope>NUCLEOTIDE SEQUENCE</scope>
</reference>
<feature type="domain" description="NADH:flavin oxidoreductase/NADH oxidase N-terminal" evidence="6">
    <location>
        <begin position="4"/>
        <end position="154"/>
    </location>
</feature>
<dbReference type="GO" id="GO:0050661">
    <property type="term" value="F:NADP binding"/>
    <property type="evidence" value="ECO:0007669"/>
    <property type="project" value="InterPro"/>
</dbReference>
<dbReference type="Proteomes" id="UP000728032">
    <property type="component" value="Unassembled WGS sequence"/>
</dbReference>
<organism evidence="7">
    <name type="scientific">Oppiella nova</name>
    <dbReference type="NCBI Taxonomy" id="334625"/>
    <lineage>
        <taxon>Eukaryota</taxon>
        <taxon>Metazoa</taxon>
        <taxon>Ecdysozoa</taxon>
        <taxon>Arthropoda</taxon>
        <taxon>Chelicerata</taxon>
        <taxon>Arachnida</taxon>
        <taxon>Acari</taxon>
        <taxon>Acariformes</taxon>
        <taxon>Sarcoptiformes</taxon>
        <taxon>Oribatida</taxon>
        <taxon>Brachypylina</taxon>
        <taxon>Oppioidea</taxon>
        <taxon>Oppiidae</taxon>
        <taxon>Oppiella</taxon>
    </lineage>
</organism>
<evidence type="ECO:0000256" key="3">
    <source>
        <dbReference type="ARBA" id="ARBA00022643"/>
    </source>
</evidence>
<dbReference type="AlphaFoldDB" id="A0A7R9QX04"/>
<dbReference type="InterPro" id="IPR001155">
    <property type="entry name" value="OxRdtase_FMN_N"/>
</dbReference>
<dbReference type="OrthoDB" id="72788at2759"/>
<dbReference type="GO" id="GO:0010181">
    <property type="term" value="F:FMN binding"/>
    <property type="evidence" value="ECO:0007669"/>
    <property type="project" value="InterPro"/>
</dbReference>
<sequence length="355" mass="37862">GSTWLSPLSNTRTDRYGGSLENRMRFGLETAQRVRKVIPKETPLLVRISVTDYGNGGWDVPQSVEFAKRLKAIGVDVVDCSSGGVVGNVDYGSFNSPEVQHKAAATIQREAGIPTAAVGKIVHPFQAEKLLQDNSATLILIGRALLNNPHWAYGAADVLANSETFKYPDPYNWCIGATKASKLFSPVKLGGLTLKNRIGVSPMVTWVSEDGYVNDFQLAHYGSFAIGGVGLIVVEATAVEARGRITPADLGIWKDDHVEGLKRLATLIKSQGAVPAIQLAHAGRKGSTPVIGKGVRGETLTAKNGGWDIVAPSAIAYDDDKSQVPKEATLEDIEVLQKAFETAAIRAVKAGFEGA</sequence>
<dbReference type="PANTHER" id="PTHR43303">
    <property type="entry name" value="NADPH DEHYDROGENASE C23G7.10C-RELATED"/>
    <property type="match status" value="1"/>
</dbReference>